<name>A0A915BD99_PARUN</name>
<evidence type="ECO:0000256" key="8">
    <source>
        <dbReference type="ARBA" id="ARBA00022771"/>
    </source>
</evidence>
<keyword evidence="7 15" id="KW-0547">Nucleotide-binding</keyword>
<dbReference type="InterPro" id="IPR000198">
    <property type="entry name" value="RhoGAP_dom"/>
</dbReference>
<dbReference type="InterPro" id="IPR000048">
    <property type="entry name" value="IQ_motif_EF-hand-BS"/>
</dbReference>
<keyword evidence="11" id="KW-0175">Coiled coil</keyword>
<dbReference type="Gene3D" id="1.20.5.4820">
    <property type="match status" value="1"/>
</dbReference>
<evidence type="ECO:0000256" key="10">
    <source>
        <dbReference type="ARBA" id="ARBA00022840"/>
    </source>
</evidence>
<evidence type="ECO:0000259" key="20">
    <source>
        <dbReference type="PROSITE" id="PS51456"/>
    </source>
</evidence>
<evidence type="ECO:0000259" key="19">
    <source>
        <dbReference type="PROSITE" id="PS50238"/>
    </source>
</evidence>
<dbReference type="SMART" id="SM00314">
    <property type="entry name" value="RA"/>
    <property type="match status" value="1"/>
</dbReference>
<evidence type="ECO:0000259" key="17">
    <source>
        <dbReference type="PROSITE" id="PS50081"/>
    </source>
</evidence>
<keyword evidence="5" id="KW-0479">Metal-binding</keyword>
<dbReference type="CDD" id="cd00029">
    <property type="entry name" value="C1"/>
    <property type="match status" value="1"/>
</dbReference>
<dbReference type="GO" id="GO:0051015">
    <property type="term" value="F:actin filament binding"/>
    <property type="evidence" value="ECO:0007669"/>
    <property type="project" value="TreeGrafter"/>
</dbReference>
<feature type="compositionally biased region" description="Polar residues" evidence="16">
    <location>
        <begin position="1151"/>
        <end position="1161"/>
    </location>
</feature>
<feature type="region of interest" description="Disordered" evidence="16">
    <location>
        <begin position="1822"/>
        <end position="1879"/>
    </location>
</feature>
<dbReference type="InterPro" id="IPR046987">
    <property type="entry name" value="Myo9"/>
</dbReference>
<feature type="region of interest" description="Actin-binding" evidence="15">
    <location>
        <begin position="833"/>
        <end position="855"/>
    </location>
</feature>
<dbReference type="PANTHER" id="PTHR46184:SF5">
    <property type="entry name" value="UNCONVENTIONAL MYOSIN-IXA-LIKE"/>
    <property type="match status" value="1"/>
</dbReference>
<evidence type="ECO:0000256" key="4">
    <source>
        <dbReference type="ARBA" id="ARBA00022490"/>
    </source>
</evidence>
<evidence type="ECO:0000313" key="21">
    <source>
        <dbReference type="Proteomes" id="UP000887569"/>
    </source>
</evidence>
<keyword evidence="14 15" id="KW-0009">Actin-binding</keyword>
<evidence type="ECO:0000256" key="13">
    <source>
        <dbReference type="ARBA" id="ARBA00023175"/>
    </source>
</evidence>
<keyword evidence="9" id="KW-0862">Zinc</keyword>
<proteinExistence type="inferred from homology"/>
<dbReference type="PRINTS" id="PR00193">
    <property type="entry name" value="MYOSINHEAVY"/>
</dbReference>
<dbReference type="InterPro" id="IPR036023">
    <property type="entry name" value="MYSc_Myo9"/>
</dbReference>
<feature type="region of interest" description="Disordered" evidence="16">
    <location>
        <begin position="1140"/>
        <end position="1198"/>
    </location>
</feature>
<comment type="similarity">
    <text evidence="2 15">Belongs to the TRAFAC class myosin-kinesin ATPase superfamily. Myosin family.</text>
</comment>
<dbReference type="InterPro" id="IPR029071">
    <property type="entry name" value="Ubiquitin-like_domsf"/>
</dbReference>
<dbReference type="FunFam" id="1.20.58.530:FF:000005">
    <property type="entry name" value="unconventional myosin-IXa isoform X1"/>
    <property type="match status" value="1"/>
</dbReference>
<dbReference type="SUPFAM" id="SSF54236">
    <property type="entry name" value="Ubiquitin-like"/>
    <property type="match status" value="1"/>
</dbReference>
<dbReference type="PANTHER" id="PTHR46184">
    <property type="entry name" value="UNCONVENTIONAL MYOSIN-IXB-LIKE PROTEIN"/>
    <property type="match status" value="1"/>
</dbReference>
<evidence type="ECO:0000256" key="3">
    <source>
        <dbReference type="ARBA" id="ARBA00022468"/>
    </source>
</evidence>
<dbReference type="GO" id="GO:0008270">
    <property type="term" value="F:zinc ion binding"/>
    <property type="evidence" value="ECO:0007669"/>
    <property type="project" value="UniProtKB-KW"/>
</dbReference>
<evidence type="ECO:0000256" key="1">
    <source>
        <dbReference type="ARBA" id="ARBA00004496"/>
    </source>
</evidence>
<feature type="domain" description="Ras-associating" evidence="18">
    <location>
        <begin position="56"/>
        <end position="137"/>
    </location>
</feature>
<keyword evidence="10 15" id="KW-0067">ATP-binding</keyword>
<keyword evidence="21" id="KW-1185">Reference proteome</keyword>
<dbReference type="Gene3D" id="1.10.555.10">
    <property type="entry name" value="Rho GTPase activation protein"/>
    <property type="match status" value="1"/>
</dbReference>
<dbReference type="Pfam" id="PF00620">
    <property type="entry name" value="RhoGAP"/>
    <property type="match status" value="1"/>
</dbReference>
<dbReference type="Gene3D" id="3.30.60.20">
    <property type="match status" value="2"/>
</dbReference>
<dbReference type="GO" id="GO:0005524">
    <property type="term" value="F:ATP binding"/>
    <property type="evidence" value="ECO:0007669"/>
    <property type="project" value="UniProtKB-UniRule"/>
</dbReference>
<feature type="domain" description="Myosin motor" evidence="20">
    <location>
        <begin position="169"/>
        <end position="952"/>
    </location>
</feature>
<dbReference type="PROSITE" id="PS50238">
    <property type="entry name" value="RHOGAP"/>
    <property type="match status" value="1"/>
</dbReference>
<evidence type="ECO:0000256" key="15">
    <source>
        <dbReference type="PROSITE-ProRule" id="PRU00782"/>
    </source>
</evidence>
<evidence type="ECO:0000313" key="22">
    <source>
        <dbReference type="WBParaSite" id="PgR035X_g030_t02"/>
    </source>
</evidence>
<dbReference type="InterPro" id="IPR036961">
    <property type="entry name" value="Kinesin_motor_dom_sf"/>
</dbReference>
<feature type="compositionally biased region" description="Acidic residues" evidence="16">
    <location>
        <begin position="1087"/>
        <end position="1107"/>
    </location>
</feature>
<dbReference type="CDD" id="cd01385">
    <property type="entry name" value="MYSc_Myo9"/>
    <property type="match status" value="1"/>
</dbReference>
<dbReference type="Gene3D" id="1.20.58.530">
    <property type="match status" value="1"/>
</dbReference>
<dbReference type="PROSITE" id="PS50200">
    <property type="entry name" value="RA"/>
    <property type="match status" value="1"/>
</dbReference>
<dbReference type="Pfam" id="PF00788">
    <property type="entry name" value="RA"/>
    <property type="match status" value="1"/>
</dbReference>
<dbReference type="WBParaSite" id="PgR035X_g030_t02">
    <property type="protein sequence ID" value="PgR035X_g030_t02"/>
    <property type="gene ID" value="PgR035X_g030"/>
</dbReference>
<dbReference type="InterPro" id="IPR046349">
    <property type="entry name" value="C1-like_sf"/>
</dbReference>
<dbReference type="SUPFAM" id="SSF57889">
    <property type="entry name" value="Cysteine-rich domain"/>
    <property type="match status" value="2"/>
</dbReference>
<dbReference type="Pfam" id="PF00612">
    <property type="entry name" value="IQ"/>
    <property type="match status" value="2"/>
</dbReference>
<dbReference type="SMART" id="SM00324">
    <property type="entry name" value="RhoGAP"/>
    <property type="match status" value="1"/>
</dbReference>
<dbReference type="GO" id="GO:0016459">
    <property type="term" value="C:myosin complex"/>
    <property type="evidence" value="ECO:0007669"/>
    <property type="project" value="UniProtKB-KW"/>
</dbReference>
<keyword evidence="3" id="KW-0343">GTPase activation</keyword>
<dbReference type="PROSITE" id="PS51456">
    <property type="entry name" value="MYOSIN_MOTOR"/>
    <property type="match status" value="1"/>
</dbReference>
<dbReference type="FunFam" id="3.40.850.10:FF:000008">
    <property type="entry name" value="Putative unconventional myosin-IXa"/>
    <property type="match status" value="1"/>
</dbReference>
<dbReference type="PROSITE" id="PS50096">
    <property type="entry name" value="IQ"/>
    <property type="match status" value="3"/>
</dbReference>
<evidence type="ECO:0000256" key="12">
    <source>
        <dbReference type="ARBA" id="ARBA00023123"/>
    </source>
</evidence>
<dbReference type="GO" id="GO:0005737">
    <property type="term" value="C:cytoplasm"/>
    <property type="evidence" value="ECO:0007669"/>
    <property type="project" value="UniProtKB-SubCell"/>
</dbReference>
<dbReference type="SMART" id="SM00109">
    <property type="entry name" value="C1"/>
    <property type="match status" value="2"/>
</dbReference>
<feature type="domain" description="Phorbol-ester/DAG-type" evidence="17">
    <location>
        <begin position="1249"/>
        <end position="1300"/>
    </location>
</feature>
<dbReference type="PROSITE" id="PS00479">
    <property type="entry name" value="ZF_DAG_PE_1"/>
    <property type="match status" value="2"/>
</dbReference>
<dbReference type="InterPro" id="IPR000159">
    <property type="entry name" value="RA_dom"/>
</dbReference>
<dbReference type="Proteomes" id="UP000887569">
    <property type="component" value="Unplaced"/>
</dbReference>
<dbReference type="PROSITE" id="PS50081">
    <property type="entry name" value="ZF_DAG_PE_2"/>
    <property type="match status" value="2"/>
</dbReference>
<feature type="domain" description="Phorbol-ester/DAG-type" evidence="17">
    <location>
        <begin position="1491"/>
        <end position="1540"/>
    </location>
</feature>
<dbReference type="GO" id="GO:0005884">
    <property type="term" value="C:actin filament"/>
    <property type="evidence" value="ECO:0007669"/>
    <property type="project" value="TreeGrafter"/>
</dbReference>
<protein>
    <submittedName>
        <fullName evidence="22">Myosin motor domain-containing protein</fullName>
    </submittedName>
</protein>
<dbReference type="Pfam" id="PF00130">
    <property type="entry name" value="C1_1"/>
    <property type="match status" value="1"/>
</dbReference>
<dbReference type="Gene3D" id="1.20.120.720">
    <property type="entry name" value="Myosin VI head, motor domain, U50 subdomain"/>
    <property type="match status" value="1"/>
</dbReference>
<sequence>MSFDSVSSSAGGVGVFPRRAVTIAAPDDAHVQTVTVFLYVFNPESFDQRLNIDFYKRATTEELIEKVLQMRTELAGYSADDFELYEIMGTLDGQTFKERKLDRGEYPVAVQMLWSKSIQNNNEASPKNRFVFRRKGAKPLVGGVSIGSTEASSTIDSFLAKFLTQPQDREYADLCMLPELTEQTLLDNLRDRFNSGHIYTYIGPILVAVNPFNFFPIYNPKYARLYCQSRRLGALPPHIFAIADITYHNMLRIKENQCVVISGESGSGKTESTNFLLHHLTSLSQKGSAGSSVEQTLLSAGPVLEAFGNAVTVQNNNSSRFGKFIKVNYRENGMVSGANVEIYLLEKSRIISQAADERNYHVFYYLLEGATEEERKRHFLLQPSDYYYLNQNKFYSAEGVNGKYEYERLKHAMDAVGFSVSSQQNMFSVISAVLLLGNIEYIKRPGYHSDEKAYVANEELVGIIAELLHIKATNLTQAMTMKRTVMKNDTVITRYNVNEATSTRDAMAKCLYNALFHWIVLRMNQALLKKEVFSGKKGYYIGILDIFGFEDVGAQWNSFEQLCINYANEHLQAYFNQHIFQFEQEEYFKEGISWTNIEYTDNTECVQLFQSKPYGILRLIDEESNINNGTDESMLEKLNHFLKNNEYYEVPQKRELAFIVAHYAGKVKYQITGFREKNKDLMRQDVLMVLKNSRSAFVRDLVGDDPVAVFRWNVVRATFRAMSAFQQAGNAIKSCESTSHLSADTANRVVSRRSSDTHLSAFLRGDLSPEVVPDFCDTSFFQTIVTQARKQPMKPKQERQNALKSLQAVKALTGKKRITGKPSSVSKQFEHSLSRLMKTLAQATPYFIRCIKSNNEKVPNYFDDNIILRQLRYTGMLETVRIRRAGYSFRIECSAFVKQYRILLPNGRDSTVENVKFFFAHHPLIGKDKVQFGVTKIFMRDAEKLLLDDQLHKTIMQHIETLQHWFRSMITRRRFLRLRDAVIRIQAMARGALVRNRLREEVNAAVTIQACWRRFVEERKYRQIRNTVLAIQAACRGRDYRNHFAERKQSGASNRCPTLGIAKVIHKHELASFDLNDPESLAPFAFSDEEESSSTTDLLDEEEEEDSVVGVFSGNKEDRSDIDLDATFILEDKKLKLIGEKKENDPRRRQSLATTCSTTKPKTLRRAASTESDRIPRKERSAKEPHSPESKSKPKRMGFTRARKQLKAFLTRRSDSVHSEEDEIHDSSLCTSSTLVDSHGLPSSLTKKAHSFKLSRLHRAELCALCNRSLTGILVQGYKCTSCKLSFHKECSAFAASIPCQVQIAHSRVEPLASKRTWDIRSSRSPRQSLAPLNLQTPKSFNLCKTKQQTDPSDMIIQSTDDLRQFNVFIFKKFITLEQNVRKRDTMVDAIFKKALREFHMEIIGYEAVSLENKAVLKYRDLITTFEGSLTKVSADEKVTFPTTLGLNAFRGFLNEFIQEQTKRKTSQKKSSMLQNVRKKRRKSDVILHSGHKFKAEYVHVPTYCEICNQFMWHAEKIFICTSCRISCHKKCYSKITHCCTLSVQKAANATGGRFFGAELNSLVDDEQAVPVVIDKLFVAIELRALFVEGIYRKSAAIAQVRNARRTIETAPKFDELCFDNVPVHVISTLVKSFFRELPEPLITSDLYENFVNASEVEEAFERIRCLSVMVELLPKCNRSVLDRLMYHLARVAHQESVNKMGSANLALIFAPCILRSNQSVHAQEQIHDVNRQAICVQALIDEKLRQFRVALTHIVTLEHASEKITENLRRIDQHRRGSDVAQVATQNSKMETARQLFIEQLDFLDSEKDKLIQDLPPLAPVASSEDLSSSDEHSNSPFATEQSQEEYAVDFDVPPTFGILPNPSATRARKPRSRPPTRQFRLAALSSEKFFQAKFG</sequence>
<feature type="domain" description="Rho-GAP" evidence="19">
    <location>
        <begin position="1558"/>
        <end position="1748"/>
    </location>
</feature>
<keyword evidence="8" id="KW-0863">Zinc-finger</keyword>
<reference evidence="22" key="1">
    <citation type="submission" date="2022-11" db="UniProtKB">
        <authorList>
            <consortium name="WormBaseParasite"/>
        </authorList>
    </citation>
    <scope>IDENTIFICATION</scope>
</reference>
<dbReference type="GO" id="GO:0005096">
    <property type="term" value="F:GTPase activator activity"/>
    <property type="evidence" value="ECO:0007669"/>
    <property type="project" value="UniProtKB-KW"/>
</dbReference>
<evidence type="ECO:0000256" key="11">
    <source>
        <dbReference type="ARBA" id="ARBA00023054"/>
    </source>
</evidence>
<dbReference type="InterPro" id="IPR008936">
    <property type="entry name" value="Rho_GTPase_activation_prot"/>
</dbReference>
<dbReference type="GO" id="GO:0035556">
    <property type="term" value="P:intracellular signal transduction"/>
    <property type="evidence" value="ECO:0007669"/>
    <property type="project" value="InterPro"/>
</dbReference>
<dbReference type="Gene3D" id="1.10.10.820">
    <property type="match status" value="1"/>
</dbReference>
<keyword evidence="4" id="KW-0963">Cytoplasm</keyword>
<dbReference type="GO" id="GO:0000146">
    <property type="term" value="F:microfilament motor activity"/>
    <property type="evidence" value="ECO:0007669"/>
    <property type="project" value="InterPro"/>
</dbReference>
<evidence type="ECO:0000256" key="6">
    <source>
        <dbReference type="ARBA" id="ARBA00022737"/>
    </source>
</evidence>
<evidence type="ECO:0000259" key="18">
    <source>
        <dbReference type="PROSITE" id="PS50200"/>
    </source>
</evidence>
<feature type="region of interest" description="Disordered" evidence="16">
    <location>
        <begin position="1085"/>
        <end position="1114"/>
    </location>
</feature>
<feature type="compositionally biased region" description="Basic and acidic residues" evidence="16">
    <location>
        <begin position="1171"/>
        <end position="1192"/>
    </location>
</feature>
<keyword evidence="12 15" id="KW-0518">Myosin</keyword>
<evidence type="ECO:0000256" key="5">
    <source>
        <dbReference type="ARBA" id="ARBA00022723"/>
    </source>
</evidence>
<dbReference type="SUPFAM" id="SSF52540">
    <property type="entry name" value="P-loop containing nucleoside triphosphate hydrolases"/>
    <property type="match status" value="2"/>
</dbReference>
<keyword evidence="13 15" id="KW-0505">Motor protein</keyword>
<dbReference type="FunFam" id="1.10.10.820:FF:000001">
    <property type="entry name" value="Myosin heavy chain"/>
    <property type="match status" value="1"/>
</dbReference>
<evidence type="ECO:0000256" key="9">
    <source>
        <dbReference type="ARBA" id="ARBA00022833"/>
    </source>
</evidence>
<dbReference type="InterPro" id="IPR001609">
    <property type="entry name" value="Myosin_head_motor_dom-like"/>
</dbReference>
<evidence type="ECO:0000256" key="7">
    <source>
        <dbReference type="ARBA" id="ARBA00022741"/>
    </source>
</evidence>
<evidence type="ECO:0000256" key="2">
    <source>
        <dbReference type="ARBA" id="ARBA00008314"/>
    </source>
</evidence>
<dbReference type="SMART" id="SM00015">
    <property type="entry name" value="IQ"/>
    <property type="match status" value="3"/>
</dbReference>
<dbReference type="Gene3D" id="3.40.850.10">
    <property type="entry name" value="Kinesin motor domain"/>
    <property type="match status" value="2"/>
</dbReference>
<dbReference type="Gene3D" id="1.20.5.190">
    <property type="match status" value="1"/>
</dbReference>
<organism evidence="21 22">
    <name type="scientific">Parascaris univalens</name>
    <name type="common">Nematode worm</name>
    <dbReference type="NCBI Taxonomy" id="6257"/>
    <lineage>
        <taxon>Eukaryota</taxon>
        <taxon>Metazoa</taxon>
        <taxon>Ecdysozoa</taxon>
        <taxon>Nematoda</taxon>
        <taxon>Chromadorea</taxon>
        <taxon>Rhabditida</taxon>
        <taxon>Spirurina</taxon>
        <taxon>Ascaridomorpha</taxon>
        <taxon>Ascaridoidea</taxon>
        <taxon>Ascarididae</taxon>
        <taxon>Parascaris</taxon>
    </lineage>
</organism>
<comment type="subcellular location">
    <subcellularLocation>
        <location evidence="1">Cytoplasm</location>
    </subcellularLocation>
</comment>
<evidence type="ECO:0000256" key="16">
    <source>
        <dbReference type="SAM" id="MobiDB-lite"/>
    </source>
</evidence>
<accession>A0A915BD99</accession>
<keyword evidence="6" id="KW-0677">Repeat</keyword>
<dbReference type="SUPFAM" id="SSF48350">
    <property type="entry name" value="GTPase activation domain, GAP"/>
    <property type="match status" value="1"/>
</dbReference>
<feature type="binding site" evidence="15">
    <location>
        <begin position="263"/>
        <end position="270"/>
    </location>
    <ligand>
        <name>ATP</name>
        <dbReference type="ChEBI" id="CHEBI:30616"/>
    </ligand>
</feature>
<dbReference type="CDD" id="cd20818">
    <property type="entry name" value="C1_Myosin-IX"/>
    <property type="match status" value="1"/>
</dbReference>
<dbReference type="SMART" id="SM00242">
    <property type="entry name" value="MYSc"/>
    <property type="match status" value="1"/>
</dbReference>
<dbReference type="InterPro" id="IPR027417">
    <property type="entry name" value="P-loop_NTPase"/>
</dbReference>
<evidence type="ECO:0000256" key="14">
    <source>
        <dbReference type="ARBA" id="ARBA00023203"/>
    </source>
</evidence>
<dbReference type="InterPro" id="IPR002219">
    <property type="entry name" value="PKC_DAG/PE"/>
</dbReference>
<dbReference type="Pfam" id="PF00063">
    <property type="entry name" value="Myosin_head"/>
    <property type="match status" value="2"/>
</dbReference>